<dbReference type="RefSeq" id="WP_147165697.1">
    <property type="nucleotide sequence ID" value="NZ_VOOR01000002.1"/>
</dbReference>
<dbReference type="EMBL" id="VOOR01000002">
    <property type="protein sequence ID" value="TXB69565.1"/>
    <property type="molecule type" value="Genomic_DNA"/>
</dbReference>
<gene>
    <name evidence="2" type="ORF">FRY97_01775</name>
</gene>
<dbReference type="SUPFAM" id="SSF54427">
    <property type="entry name" value="NTF2-like"/>
    <property type="match status" value="1"/>
</dbReference>
<protein>
    <recommendedName>
        <fullName evidence="4">Nuclear transport factor 2 family protein</fullName>
    </recommendedName>
</protein>
<keyword evidence="1" id="KW-0732">Signal</keyword>
<evidence type="ECO:0000313" key="2">
    <source>
        <dbReference type="EMBL" id="TXB69565.1"/>
    </source>
</evidence>
<comment type="caution">
    <text evidence="2">The sequence shown here is derived from an EMBL/GenBank/DDBJ whole genome shotgun (WGS) entry which is preliminary data.</text>
</comment>
<dbReference type="Gene3D" id="3.10.450.50">
    <property type="match status" value="1"/>
</dbReference>
<evidence type="ECO:0008006" key="4">
    <source>
        <dbReference type="Google" id="ProtNLM"/>
    </source>
</evidence>
<accession>A0A5C6S543</accession>
<evidence type="ECO:0000313" key="3">
    <source>
        <dbReference type="Proteomes" id="UP000321580"/>
    </source>
</evidence>
<reference evidence="2 3" key="1">
    <citation type="submission" date="2019-08" db="EMBL/GenBank/DDBJ databases">
        <title>Genome of Phaeodactylibacter luteus.</title>
        <authorList>
            <person name="Bowman J.P."/>
        </authorList>
    </citation>
    <scope>NUCLEOTIDE SEQUENCE [LARGE SCALE GENOMIC DNA]</scope>
    <source>
        <strain evidence="2 3">KCTC 42180</strain>
    </source>
</reference>
<dbReference type="OrthoDB" id="9778516at2"/>
<proteinExistence type="predicted"/>
<evidence type="ECO:0000256" key="1">
    <source>
        <dbReference type="SAM" id="SignalP"/>
    </source>
</evidence>
<sequence>MKRILLPLLLQAAAYLPLAAQPSYAQQDELLSTLYSVISGEAGEARDWGTFRELFLPEARLAPSRAATDSTKGSYRVLSPEDYIRTSGKWLEENGFFEKEIHRSTQEYGSIAHVFSTYESYRSASGKEPFARGINSIQLFHDGERWWILSIFWMGETAAHPIPKEYLPD</sequence>
<keyword evidence="3" id="KW-1185">Reference proteome</keyword>
<dbReference type="AlphaFoldDB" id="A0A5C6S543"/>
<organism evidence="2 3">
    <name type="scientific">Phaeodactylibacter luteus</name>
    <dbReference type="NCBI Taxonomy" id="1564516"/>
    <lineage>
        <taxon>Bacteria</taxon>
        <taxon>Pseudomonadati</taxon>
        <taxon>Bacteroidota</taxon>
        <taxon>Saprospiria</taxon>
        <taxon>Saprospirales</taxon>
        <taxon>Haliscomenobacteraceae</taxon>
        <taxon>Phaeodactylibacter</taxon>
    </lineage>
</organism>
<dbReference type="InterPro" id="IPR032710">
    <property type="entry name" value="NTF2-like_dom_sf"/>
</dbReference>
<dbReference type="Proteomes" id="UP000321580">
    <property type="component" value="Unassembled WGS sequence"/>
</dbReference>
<feature type="signal peptide" evidence="1">
    <location>
        <begin position="1"/>
        <end position="25"/>
    </location>
</feature>
<feature type="chain" id="PRO_5022760317" description="Nuclear transport factor 2 family protein" evidence="1">
    <location>
        <begin position="26"/>
        <end position="169"/>
    </location>
</feature>
<name>A0A5C6S543_9BACT</name>